<sequence>MKINLKERTPQLIAVIGVLVIVMAILIGFLITRNTQMSEMQQQFTIDKQELEDEYEAISLQYEGFKFSVQNDSLLYKLENEQAKVLRLQEELRMTKASDQAEIKRLKDELATLRKILRSYVQQIDSLNRLNEQLRAENRQITDQYQKTTQTLRQVSQEREQLSERVSLAAQLVATNISAKAVNDRGRDQSRLSRSTQFVVSFTIARNITAEPGERTVYVRMMTPDGSVLSKSPSNTFPYENGNILYSMKRIVEYGGEEMPVTMYWDIEEFLMPGTYKADIFADGHHIGSYSFDMKD</sequence>
<keyword evidence="1" id="KW-0175">Coiled coil</keyword>
<keyword evidence="2" id="KW-0812">Transmembrane</keyword>
<feature type="coiled-coil region" evidence="1">
    <location>
        <begin position="71"/>
        <end position="172"/>
    </location>
</feature>
<keyword evidence="4" id="KW-1185">Reference proteome</keyword>
<keyword evidence="2" id="KW-0472">Membrane</keyword>
<evidence type="ECO:0000256" key="1">
    <source>
        <dbReference type="SAM" id="Coils"/>
    </source>
</evidence>
<name>A0A1R3T0Q6_9BACT</name>
<keyword evidence="2" id="KW-1133">Transmembrane helix</keyword>
<evidence type="ECO:0000256" key="2">
    <source>
        <dbReference type="SAM" id="Phobius"/>
    </source>
</evidence>
<accession>A0A1R3T0Q6</accession>
<feature type="transmembrane region" description="Helical" evidence="2">
    <location>
        <begin position="12"/>
        <end position="31"/>
    </location>
</feature>
<evidence type="ECO:0000313" key="4">
    <source>
        <dbReference type="Proteomes" id="UP000187464"/>
    </source>
</evidence>
<reference evidence="3 4" key="1">
    <citation type="submission" date="2016-08" db="EMBL/GenBank/DDBJ databases">
        <authorList>
            <person name="Seilhamer J.J."/>
        </authorList>
    </citation>
    <scope>NUCLEOTIDE SEQUENCE [LARGE SCALE GENOMIC DNA]</scope>
    <source>
        <strain evidence="3">M3/6</strain>
    </source>
</reference>
<dbReference type="EMBL" id="LT605205">
    <property type="protein sequence ID" value="SCD21321.1"/>
    <property type="molecule type" value="Genomic_DNA"/>
</dbReference>
<dbReference type="RefSeq" id="WP_076931156.1">
    <property type="nucleotide sequence ID" value="NZ_LT605205.1"/>
</dbReference>
<gene>
    <name evidence="3" type="ORF">PSM36_2520</name>
</gene>
<proteinExistence type="predicted"/>
<dbReference type="AlphaFoldDB" id="A0A1R3T0Q6"/>
<organism evidence="3 4">
    <name type="scientific">Proteiniphilum saccharofermentans</name>
    <dbReference type="NCBI Taxonomy" id="1642647"/>
    <lineage>
        <taxon>Bacteria</taxon>
        <taxon>Pseudomonadati</taxon>
        <taxon>Bacteroidota</taxon>
        <taxon>Bacteroidia</taxon>
        <taxon>Bacteroidales</taxon>
        <taxon>Dysgonomonadaceae</taxon>
        <taxon>Proteiniphilum</taxon>
    </lineage>
</organism>
<dbReference type="STRING" id="1642647.PSM36_2520"/>
<dbReference type="KEGG" id="psac:PSM36_2520"/>
<protein>
    <submittedName>
        <fullName evidence="3">Uncharacterized protein</fullName>
    </submittedName>
</protein>
<evidence type="ECO:0000313" key="3">
    <source>
        <dbReference type="EMBL" id="SCD21321.1"/>
    </source>
</evidence>
<dbReference type="Proteomes" id="UP000187464">
    <property type="component" value="Chromosome I"/>
</dbReference>